<dbReference type="EMBL" id="CP062938">
    <property type="protein sequence ID" value="QOL31373.1"/>
    <property type="molecule type" value="Genomic_DNA"/>
</dbReference>
<keyword evidence="1" id="KW-0472">Membrane</keyword>
<organism evidence="2 4">
    <name type="scientific">Bifidobacterium eulemuris</name>
    <dbReference type="NCBI Taxonomy" id="1765219"/>
    <lineage>
        <taxon>Bacteria</taxon>
        <taxon>Bacillati</taxon>
        <taxon>Actinomycetota</taxon>
        <taxon>Actinomycetes</taxon>
        <taxon>Bifidobacteriales</taxon>
        <taxon>Bifidobacteriaceae</taxon>
        <taxon>Bifidobacterium</taxon>
    </lineage>
</organism>
<dbReference type="EMBL" id="MWWZ01000004">
    <property type="protein sequence ID" value="OZG69108.1"/>
    <property type="molecule type" value="Genomic_DNA"/>
</dbReference>
<accession>A0A261GCF3</accession>
<dbReference type="KEGG" id="beu:BE0216_02035"/>
<dbReference type="Proteomes" id="UP000216057">
    <property type="component" value="Unassembled WGS sequence"/>
</dbReference>
<evidence type="ECO:0000313" key="5">
    <source>
        <dbReference type="Proteomes" id="UP000593943"/>
    </source>
</evidence>
<protein>
    <submittedName>
        <fullName evidence="2">Exosortase</fullName>
    </submittedName>
</protein>
<reference evidence="3 5" key="2">
    <citation type="submission" date="2020-10" db="EMBL/GenBank/DDBJ databases">
        <title>Genome sequencing of Bifidobacterium eulemuris_DSMZ_100216.</title>
        <authorList>
            <person name="Kim J."/>
        </authorList>
    </citation>
    <scope>NUCLEOTIDE SEQUENCE [LARGE SCALE GENOMIC DNA]</scope>
    <source>
        <strain evidence="3 5">DSM 100216</strain>
    </source>
</reference>
<dbReference type="RefSeq" id="WP_094636152.1">
    <property type="nucleotide sequence ID" value="NZ_CP062938.1"/>
</dbReference>
<keyword evidence="1" id="KW-0812">Transmembrane</keyword>
<keyword evidence="5" id="KW-1185">Reference proteome</keyword>
<reference evidence="2 4" key="1">
    <citation type="journal article" date="2017" name="BMC Genomics">
        <title>Comparative genomic and phylogenomic analyses of the Bifidobacteriaceae family.</title>
        <authorList>
            <person name="Lugli G.A."/>
            <person name="Milani C."/>
            <person name="Turroni F."/>
            <person name="Duranti S."/>
            <person name="Mancabelli L."/>
            <person name="Mangifesta M."/>
            <person name="Ferrario C."/>
            <person name="Modesto M."/>
            <person name="Mattarelli P."/>
            <person name="Jiri K."/>
            <person name="van Sinderen D."/>
            <person name="Ventura M."/>
        </authorList>
    </citation>
    <scope>NUCLEOTIDE SEQUENCE [LARGE SCALE GENOMIC DNA]</scope>
    <source>
        <strain evidence="2 4">DSM 100216</strain>
    </source>
</reference>
<feature type="transmembrane region" description="Helical" evidence="1">
    <location>
        <begin position="81"/>
        <end position="105"/>
    </location>
</feature>
<evidence type="ECO:0000313" key="3">
    <source>
        <dbReference type="EMBL" id="QOL31373.1"/>
    </source>
</evidence>
<evidence type="ECO:0000313" key="4">
    <source>
        <dbReference type="Proteomes" id="UP000216057"/>
    </source>
</evidence>
<feature type="transmembrane region" description="Helical" evidence="1">
    <location>
        <begin position="31"/>
        <end position="51"/>
    </location>
</feature>
<evidence type="ECO:0000256" key="1">
    <source>
        <dbReference type="SAM" id="Phobius"/>
    </source>
</evidence>
<dbReference type="OrthoDB" id="1701895at2"/>
<dbReference type="Proteomes" id="UP000593943">
    <property type="component" value="Chromosome"/>
</dbReference>
<evidence type="ECO:0000313" key="2">
    <source>
        <dbReference type="EMBL" id="OZG69108.1"/>
    </source>
</evidence>
<keyword evidence="1" id="KW-1133">Transmembrane helix</keyword>
<feature type="transmembrane region" description="Helical" evidence="1">
    <location>
        <begin position="58"/>
        <end position="75"/>
    </location>
</feature>
<feature type="transmembrane region" description="Helical" evidence="1">
    <location>
        <begin position="9"/>
        <end position="25"/>
    </location>
</feature>
<gene>
    <name evidence="3" type="ORF">BE0216_02035</name>
    <name evidence="2" type="ORF">BEUL_0514</name>
</gene>
<dbReference type="AlphaFoldDB" id="A0A261GCF3"/>
<sequence length="108" mass="12183">MHATWSDPWLYIVVIIDFYVVPSAIQDTGSGIVLMLIVMTLVLFVTSIAYGLRRGRRYQYPIIVVLLFIPTIFIFCNASSWFRIISCGIIAALGNAFGSLLTCIFRKE</sequence>
<name>A0A261GCF3_9BIFI</name>
<proteinExistence type="predicted"/>